<feature type="transmembrane region" description="Helical" evidence="7">
    <location>
        <begin position="73"/>
        <end position="93"/>
    </location>
</feature>
<keyword evidence="3 9" id="KW-0808">Transferase</keyword>
<dbReference type="EMBL" id="DTGZ01000005">
    <property type="protein sequence ID" value="HGV96724.1"/>
    <property type="molecule type" value="Genomic_DNA"/>
</dbReference>
<name>A0A7C4TAK0_UNCW3</name>
<keyword evidence="5 7" id="KW-1133">Transmembrane helix</keyword>
<dbReference type="PANTHER" id="PTHR30576">
    <property type="entry name" value="COLANIC BIOSYNTHESIS UDP-GLUCOSE LIPID CARRIER TRANSFERASE"/>
    <property type="match status" value="1"/>
</dbReference>
<comment type="similarity">
    <text evidence="2">Belongs to the bacterial sugar transferase family.</text>
</comment>
<keyword evidence="4 7" id="KW-0812">Transmembrane</keyword>
<evidence type="ECO:0000256" key="4">
    <source>
        <dbReference type="ARBA" id="ARBA00022692"/>
    </source>
</evidence>
<accession>A0A7C4TAK0</accession>
<dbReference type="Pfam" id="PF02397">
    <property type="entry name" value="Bac_transf"/>
    <property type="match status" value="1"/>
</dbReference>
<evidence type="ECO:0000313" key="9">
    <source>
        <dbReference type="EMBL" id="HGV96724.1"/>
    </source>
</evidence>
<feature type="transmembrane region" description="Helical" evidence="7">
    <location>
        <begin position="105"/>
        <end position="125"/>
    </location>
</feature>
<sequence length="435" mass="50627">MPRKLEFIITISGDAILICLIFIISWKASFINSAVTNSHAIIANLGLLLYWLFLFQTFDLYQPRSRIQFINGVAKLFQTIVIGLLILISSGYLMNINFIKASGFVPSYCFAMGSVLIWRMVWWGIWGELFKKRAEPVLIFKNGESEADYPGFKVLKEIKFNEINPDFTEDIFKENKFEGILIESNGQNQEAILKLITQFAETNQKIFITPKLYPLVYQEFLINKIPDSPFLQIIFHPLSNWDRFLKRLTDVFLSTILLLVLSPIMILIALLIKIESRGPIIYKQKRVGLRGKIFYLYKFRSMIQDAEKYTGPVWAKKNDKRITRLGRILRPFRLDELPQLFNVLVGDMSFVGPRPERPHFVAKFINTIPFYRLRHIVHPGITGLAQVKYSYDRNIEDVKKKLTFDLEYINNISLKLDLKIFLKTILTVLKREGAH</sequence>
<dbReference type="PANTHER" id="PTHR30576:SF0">
    <property type="entry name" value="UNDECAPRENYL-PHOSPHATE N-ACETYLGALACTOSAMINYL 1-PHOSPHATE TRANSFERASE-RELATED"/>
    <property type="match status" value="1"/>
</dbReference>
<dbReference type="InterPro" id="IPR017475">
    <property type="entry name" value="EPS_sugar_tfrase"/>
</dbReference>
<feature type="transmembrane region" description="Helical" evidence="7">
    <location>
        <begin position="7"/>
        <end position="28"/>
    </location>
</feature>
<evidence type="ECO:0000259" key="8">
    <source>
        <dbReference type="Pfam" id="PF02397"/>
    </source>
</evidence>
<evidence type="ECO:0000256" key="7">
    <source>
        <dbReference type="SAM" id="Phobius"/>
    </source>
</evidence>
<evidence type="ECO:0000256" key="3">
    <source>
        <dbReference type="ARBA" id="ARBA00022679"/>
    </source>
</evidence>
<feature type="domain" description="Bacterial sugar transferase" evidence="8">
    <location>
        <begin position="246"/>
        <end position="430"/>
    </location>
</feature>
<reference evidence="9" key="1">
    <citation type="journal article" date="2020" name="mSystems">
        <title>Genome- and Community-Level Interaction Insights into Carbon Utilization and Element Cycling Functions of Hydrothermarchaeota in Hydrothermal Sediment.</title>
        <authorList>
            <person name="Zhou Z."/>
            <person name="Liu Y."/>
            <person name="Xu W."/>
            <person name="Pan J."/>
            <person name="Luo Z.H."/>
            <person name="Li M."/>
        </authorList>
    </citation>
    <scope>NUCLEOTIDE SEQUENCE [LARGE SCALE GENOMIC DNA]</scope>
    <source>
        <strain evidence="9">SpSt-774</strain>
    </source>
</reference>
<evidence type="ECO:0000256" key="1">
    <source>
        <dbReference type="ARBA" id="ARBA00004141"/>
    </source>
</evidence>
<dbReference type="AlphaFoldDB" id="A0A7C4TAK0"/>
<proteinExistence type="inferred from homology"/>
<evidence type="ECO:0000256" key="6">
    <source>
        <dbReference type="ARBA" id="ARBA00023136"/>
    </source>
</evidence>
<gene>
    <name evidence="9" type="ORF">ENV60_00285</name>
</gene>
<dbReference type="GO" id="GO:0016780">
    <property type="term" value="F:phosphotransferase activity, for other substituted phosphate groups"/>
    <property type="evidence" value="ECO:0007669"/>
    <property type="project" value="TreeGrafter"/>
</dbReference>
<dbReference type="NCBIfam" id="TIGR03025">
    <property type="entry name" value="EPS_sugtrans"/>
    <property type="match status" value="1"/>
</dbReference>
<evidence type="ECO:0000256" key="2">
    <source>
        <dbReference type="ARBA" id="ARBA00006464"/>
    </source>
</evidence>
<protein>
    <submittedName>
        <fullName evidence="9">Sugar transferase</fullName>
    </submittedName>
</protein>
<keyword evidence="6 7" id="KW-0472">Membrane</keyword>
<dbReference type="GO" id="GO:0016020">
    <property type="term" value="C:membrane"/>
    <property type="evidence" value="ECO:0007669"/>
    <property type="project" value="UniProtKB-SubCell"/>
</dbReference>
<organism evidence="9">
    <name type="scientific">candidate division WOR-3 bacterium</name>
    <dbReference type="NCBI Taxonomy" id="2052148"/>
    <lineage>
        <taxon>Bacteria</taxon>
        <taxon>Bacteria division WOR-3</taxon>
    </lineage>
</organism>
<feature type="transmembrane region" description="Helical" evidence="7">
    <location>
        <begin position="40"/>
        <end position="61"/>
    </location>
</feature>
<comment type="caution">
    <text evidence="9">The sequence shown here is derived from an EMBL/GenBank/DDBJ whole genome shotgun (WGS) entry which is preliminary data.</text>
</comment>
<evidence type="ECO:0000256" key="5">
    <source>
        <dbReference type="ARBA" id="ARBA00022989"/>
    </source>
</evidence>
<comment type="subcellular location">
    <subcellularLocation>
        <location evidence="1">Membrane</location>
        <topology evidence="1">Multi-pass membrane protein</topology>
    </subcellularLocation>
</comment>
<feature type="transmembrane region" description="Helical" evidence="7">
    <location>
        <begin position="251"/>
        <end position="272"/>
    </location>
</feature>
<dbReference type="InterPro" id="IPR003362">
    <property type="entry name" value="Bact_transf"/>
</dbReference>